<reference evidence="1" key="2">
    <citation type="journal article" date="2015" name="Fish Shellfish Immunol.">
        <title>Early steps in the European eel (Anguilla anguilla)-Vibrio vulnificus interaction in the gills: Role of the RtxA13 toxin.</title>
        <authorList>
            <person name="Callol A."/>
            <person name="Pajuelo D."/>
            <person name="Ebbesson L."/>
            <person name="Teles M."/>
            <person name="MacKenzie S."/>
            <person name="Amaro C."/>
        </authorList>
    </citation>
    <scope>NUCLEOTIDE SEQUENCE</scope>
</reference>
<protein>
    <submittedName>
        <fullName evidence="1">Uncharacterized protein</fullName>
    </submittedName>
</protein>
<reference evidence="1" key="1">
    <citation type="submission" date="2014-11" db="EMBL/GenBank/DDBJ databases">
        <authorList>
            <person name="Amaro Gonzalez C."/>
        </authorList>
    </citation>
    <scope>NUCLEOTIDE SEQUENCE</scope>
</reference>
<proteinExistence type="predicted"/>
<dbReference type="EMBL" id="GBXM01071843">
    <property type="protein sequence ID" value="JAH36734.1"/>
    <property type="molecule type" value="Transcribed_RNA"/>
</dbReference>
<evidence type="ECO:0000313" key="1">
    <source>
        <dbReference type="EMBL" id="JAH36734.1"/>
    </source>
</evidence>
<dbReference type="AlphaFoldDB" id="A0A0E9S5R8"/>
<organism evidence="1">
    <name type="scientific">Anguilla anguilla</name>
    <name type="common">European freshwater eel</name>
    <name type="synonym">Muraena anguilla</name>
    <dbReference type="NCBI Taxonomy" id="7936"/>
    <lineage>
        <taxon>Eukaryota</taxon>
        <taxon>Metazoa</taxon>
        <taxon>Chordata</taxon>
        <taxon>Craniata</taxon>
        <taxon>Vertebrata</taxon>
        <taxon>Euteleostomi</taxon>
        <taxon>Actinopterygii</taxon>
        <taxon>Neopterygii</taxon>
        <taxon>Teleostei</taxon>
        <taxon>Anguilliformes</taxon>
        <taxon>Anguillidae</taxon>
        <taxon>Anguilla</taxon>
    </lineage>
</organism>
<name>A0A0E9S5R8_ANGAN</name>
<sequence>MAHCVVAYPIAINICLKWTRLRD</sequence>
<accession>A0A0E9S5R8</accession>